<dbReference type="EMBL" id="JAYMYS010000004">
    <property type="protein sequence ID" value="KAK7394111.1"/>
    <property type="molecule type" value="Genomic_DNA"/>
</dbReference>
<evidence type="ECO:0000313" key="3">
    <source>
        <dbReference type="Proteomes" id="UP001386955"/>
    </source>
</evidence>
<feature type="region of interest" description="Disordered" evidence="1">
    <location>
        <begin position="1"/>
        <end position="22"/>
    </location>
</feature>
<reference evidence="2 3" key="1">
    <citation type="submission" date="2024-01" db="EMBL/GenBank/DDBJ databases">
        <title>The genomes of 5 underutilized Papilionoideae crops provide insights into root nodulation and disease resistanc.</title>
        <authorList>
            <person name="Jiang F."/>
        </authorList>
    </citation>
    <scope>NUCLEOTIDE SEQUENCE [LARGE SCALE GENOMIC DNA]</scope>
    <source>
        <strain evidence="2">DUOXIRENSHENG_FW03</strain>
        <tissue evidence="2">Leaves</tissue>
    </source>
</reference>
<dbReference type="AlphaFoldDB" id="A0AAN9SD82"/>
<gene>
    <name evidence="2" type="ORF">VNO78_14630</name>
</gene>
<name>A0AAN9SD82_PSOTE</name>
<organism evidence="2 3">
    <name type="scientific">Psophocarpus tetragonolobus</name>
    <name type="common">Winged bean</name>
    <name type="synonym">Dolichos tetragonolobus</name>
    <dbReference type="NCBI Taxonomy" id="3891"/>
    <lineage>
        <taxon>Eukaryota</taxon>
        <taxon>Viridiplantae</taxon>
        <taxon>Streptophyta</taxon>
        <taxon>Embryophyta</taxon>
        <taxon>Tracheophyta</taxon>
        <taxon>Spermatophyta</taxon>
        <taxon>Magnoliopsida</taxon>
        <taxon>eudicotyledons</taxon>
        <taxon>Gunneridae</taxon>
        <taxon>Pentapetalae</taxon>
        <taxon>rosids</taxon>
        <taxon>fabids</taxon>
        <taxon>Fabales</taxon>
        <taxon>Fabaceae</taxon>
        <taxon>Papilionoideae</taxon>
        <taxon>50 kb inversion clade</taxon>
        <taxon>NPAAA clade</taxon>
        <taxon>indigoferoid/millettioid clade</taxon>
        <taxon>Phaseoleae</taxon>
        <taxon>Psophocarpus</taxon>
    </lineage>
</organism>
<sequence>MWKTKAGNRCMRKEEEDEEQVNAKAEKEKRKCELEGIDTETETLKTKRRRGSQVLKSRLEYALTKTVLEKGAIKPIGSSGVWWILEESVCGWLSLCVLCIVYCVLRI</sequence>
<keyword evidence="3" id="KW-1185">Reference proteome</keyword>
<accession>A0AAN9SD82</accession>
<evidence type="ECO:0000256" key="1">
    <source>
        <dbReference type="SAM" id="MobiDB-lite"/>
    </source>
</evidence>
<proteinExistence type="predicted"/>
<dbReference type="Proteomes" id="UP001386955">
    <property type="component" value="Unassembled WGS sequence"/>
</dbReference>
<evidence type="ECO:0000313" key="2">
    <source>
        <dbReference type="EMBL" id="KAK7394111.1"/>
    </source>
</evidence>
<protein>
    <submittedName>
        <fullName evidence="2">Uncharacterized protein</fullName>
    </submittedName>
</protein>
<comment type="caution">
    <text evidence="2">The sequence shown here is derived from an EMBL/GenBank/DDBJ whole genome shotgun (WGS) entry which is preliminary data.</text>
</comment>